<evidence type="ECO:0000313" key="3">
    <source>
        <dbReference type="EMBL" id="MFC4857106.1"/>
    </source>
</evidence>
<protein>
    <recommendedName>
        <fullName evidence="5">Cytochrome P450</fullName>
    </recommendedName>
</protein>
<dbReference type="PANTHER" id="PTHR46696">
    <property type="entry name" value="P450, PUTATIVE (EUROFUNG)-RELATED"/>
    <property type="match status" value="1"/>
</dbReference>
<comment type="caution">
    <text evidence="3">The sequence shown here is derived from an EMBL/GenBank/DDBJ whole genome shotgun (WGS) entry which is preliminary data.</text>
</comment>
<sequence length="256" mass="26400">MTASALTDPAFTMPPVPDGGPRDGIRWLRGTVARFADGQAHQRRRLHVTGMLARADVTALRAAAAAATRAVFDSGHPVDVLAQVAPVVPVEVLAEALDMPPVPVHHVAAAAAAYQPGGDSADAQADNAVAHLVTVFGGVPDESTAARIGVLVQAHTATACLIGNVARTLPRAPGLPADALVARTLRLAPPVRTTRRLDTGTGAVVTVDLAARRLPFGAGPHECPGRDHAVAIAEGVVETLLECPMWTISAGARRSR</sequence>
<dbReference type="InterPro" id="IPR036396">
    <property type="entry name" value="Cyt_P450_sf"/>
</dbReference>
<reference evidence="4" key="1">
    <citation type="journal article" date="2019" name="Int. J. Syst. Evol. Microbiol.">
        <title>The Global Catalogue of Microorganisms (GCM) 10K type strain sequencing project: providing services to taxonomists for standard genome sequencing and annotation.</title>
        <authorList>
            <consortium name="The Broad Institute Genomics Platform"/>
            <consortium name="The Broad Institute Genome Sequencing Center for Infectious Disease"/>
            <person name="Wu L."/>
            <person name="Ma J."/>
        </authorList>
    </citation>
    <scope>NUCLEOTIDE SEQUENCE [LARGE SCALE GENOMIC DNA]</scope>
    <source>
        <strain evidence="4">ZS-22-S1</strain>
    </source>
</reference>
<evidence type="ECO:0000313" key="4">
    <source>
        <dbReference type="Proteomes" id="UP001595859"/>
    </source>
</evidence>
<proteinExistence type="inferred from homology"/>
<dbReference type="SUPFAM" id="SSF48264">
    <property type="entry name" value="Cytochrome P450"/>
    <property type="match status" value="1"/>
</dbReference>
<dbReference type="EMBL" id="JBHSIS010000017">
    <property type="protein sequence ID" value="MFC4857106.1"/>
    <property type="molecule type" value="Genomic_DNA"/>
</dbReference>
<feature type="region of interest" description="Disordered" evidence="2">
    <location>
        <begin position="1"/>
        <end position="22"/>
    </location>
</feature>
<comment type="similarity">
    <text evidence="1">Belongs to the cytochrome P450 family.</text>
</comment>
<dbReference type="Proteomes" id="UP001595859">
    <property type="component" value="Unassembled WGS sequence"/>
</dbReference>
<dbReference type="RefSeq" id="WP_378059096.1">
    <property type="nucleotide sequence ID" value="NZ_JBHSIS010000017.1"/>
</dbReference>
<name>A0ABV9S8W5_9PSEU</name>
<dbReference type="PROSITE" id="PS00086">
    <property type="entry name" value="CYTOCHROME_P450"/>
    <property type="match status" value="1"/>
</dbReference>
<dbReference type="Gene3D" id="1.10.630.10">
    <property type="entry name" value="Cytochrome P450"/>
    <property type="match status" value="1"/>
</dbReference>
<evidence type="ECO:0008006" key="5">
    <source>
        <dbReference type="Google" id="ProtNLM"/>
    </source>
</evidence>
<dbReference type="PANTHER" id="PTHR46696:SF1">
    <property type="entry name" value="CYTOCHROME P450 YJIB-RELATED"/>
    <property type="match status" value="1"/>
</dbReference>
<evidence type="ECO:0000256" key="2">
    <source>
        <dbReference type="SAM" id="MobiDB-lite"/>
    </source>
</evidence>
<evidence type="ECO:0000256" key="1">
    <source>
        <dbReference type="ARBA" id="ARBA00010617"/>
    </source>
</evidence>
<dbReference type="InterPro" id="IPR017972">
    <property type="entry name" value="Cyt_P450_CS"/>
</dbReference>
<organism evidence="3 4">
    <name type="scientific">Actinophytocola glycyrrhizae</name>
    <dbReference type="NCBI Taxonomy" id="2044873"/>
    <lineage>
        <taxon>Bacteria</taxon>
        <taxon>Bacillati</taxon>
        <taxon>Actinomycetota</taxon>
        <taxon>Actinomycetes</taxon>
        <taxon>Pseudonocardiales</taxon>
        <taxon>Pseudonocardiaceae</taxon>
    </lineage>
</organism>
<accession>A0ABV9S8W5</accession>
<gene>
    <name evidence="3" type="ORF">ACFPCV_26735</name>
</gene>
<keyword evidence="4" id="KW-1185">Reference proteome</keyword>